<evidence type="ECO:0000313" key="2">
    <source>
        <dbReference type="EMBL" id="SDM70533.1"/>
    </source>
</evidence>
<dbReference type="STRING" id="1196353.SAMN05444921_11265"/>
<sequence>MREALHPPPSAAPPLPVAVRYTAASLPRRFIAKTTPAPATTATPPAIPMAGSADGEPVREAAGDLGRGVGVAVGSACMTCGLCNWLHGNSHRIYVTTATWREMCVGRGRSRLPPGCPPGRRGNRKGPAEAFPRGPRLSVPASGPRRYREAAPGGRAPLDWVARSASPRSGLRPDGAGVRSRGRVWCAVRWGKEATGSWRAGRASAQPLRPDAAGSGRPRNRPPWGDRAAVPCRPVTRAGARSHDVPAVRHTPQRSHAWFFPSGPAPGWHGHRYQRSVPGPVTGRTGESPPAQTYVQGCAAVHGGGALRRGARGASRTAQMRPRHSSSRVIASAVPGLPSASR</sequence>
<feature type="region of interest" description="Disordered" evidence="1">
    <location>
        <begin position="197"/>
        <end position="230"/>
    </location>
</feature>
<dbReference type="EMBL" id="FNHI01000012">
    <property type="protein sequence ID" value="SDM70533.1"/>
    <property type="molecule type" value="Genomic_DNA"/>
</dbReference>
<protein>
    <submittedName>
        <fullName evidence="2">Uncharacterized protein</fullName>
    </submittedName>
</protein>
<proteinExistence type="predicted"/>
<evidence type="ECO:0000313" key="3">
    <source>
        <dbReference type="Proteomes" id="UP000199063"/>
    </source>
</evidence>
<reference evidence="3" key="1">
    <citation type="submission" date="2016-10" db="EMBL/GenBank/DDBJ databases">
        <authorList>
            <person name="Varghese N."/>
            <person name="Submissions S."/>
        </authorList>
    </citation>
    <scope>NUCLEOTIDE SEQUENCE [LARGE SCALE GENOMIC DNA]</scope>
    <source>
        <strain evidence="3">CGMCC 4.7042</strain>
    </source>
</reference>
<evidence type="ECO:0000256" key="1">
    <source>
        <dbReference type="SAM" id="MobiDB-lite"/>
    </source>
</evidence>
<organism evidence="2 3">
    <name type="scientific">Streptomyces wuyuanensis</name>
    <dbReference type="NCBI Taxonomy" id="1196353"/>
    <lineage>
        <taxon>Bacteria</taxon>
        <taxon>Bacillati</taxon>
        <taxon>Actinomycetota</taxon>
        <taxon>Actinomycetes</taxon>
        <taxon>Kitasatosporales</taxon>
        <taxon>Streptomycetaceae</taxon>
        <taxon>Streptomyces</taxon>
    </lineage>
</organism>
<feature type="region of interest" description="Disordered" evidence="1">
    <location>
        <begin position="310"/>
        <end position="342"/>
    </location>
</feature>
<dbReference type="AlphaFoldDB" id="A0A1G9VEN0"/>
<keyword evidence="3" id="KW-1185">Reference proteome</keyword>
<accession>A0A1G9VEN0</accession>
<feature type="region of interest" description="Disordered" evidence="1">
    <location>
        <begin position="114"/>
        <end position="152"/>
    </location>
</feature>
<dbReference type="Proteomes" id="UP000199063">
    <property type="component" value="Unassembled WGS sequence"/>
</dbReference>
<gene>
    <name evidence="2" type="ORF">SAMN05444921_11265</name>
</gene>
<name>A0A1G9VEN0_9ACTN</name>